<sequence length="146" mass="16723">MNSRTLTLALLKPDIVAVHGADCIRRIQDHITASGLAIRHRTSMQWTLQDAETFYIQHKGLFFYDRLCRFMASGPFQAMILHHETDAISQWRSLIGRTQPIHARRAAPASLRALYGITDTRNAFHGSDSPDSVRRESRFFFPDLKL</sequence>
<keyword evidence="6 13" id="KW-0547">Nucleotide-binding</keyword>
<gene>
    <name evidence="15" type="primary">YNK1</name>
    <name evidence="15" type="ORF">SeMB42_g00217</name>
</gene>
<dbReference type="Proteomes" id="UP000317494">
    <property type="component" value="Unassembled WGS sequence"/>
</dbReference>
<feature type="binding site" evidence="11">
    <location>
        <position position="12"/>
    </location>
    <ligand>
        <name>ATP</name>
        <dbReference type="ChEBI" id="CHEBI:30616"/>
    </ligand>
</feature>
<feature type="binding site" evidence="11">
    <location>
        <position position="63"/>
    </location>
    <ligand>
        <name>ATP</name>
        <dbReference type="ChEBI" id="CHEBI:30616"/>
    </ligand>
</feature>
<evidence type="ECO:0000256" key="8">
    <source>
        <dbReference type="ARBA" id="ARBA00022840"/>
    </source>
</evidence>
<dbReference type="PANTHER" id="PTHR46161:SF3">
    <property type="entry name" value="NUCLEOSIDE DIPHOSPHATE KINASE DDB_G0292928-RELATED"/>
    <property type="match status" value="1"/>
</dbReference>
<keyword evidence="4 13" id="KW-0808">Transferase</keyword>
<dbReference type="Pfam" id="PF00334">
    <property type="entry name" value="NDK"/>
    <property type="match status" value="1"/>
</dbReference>
<evidence type="ECO:0000256" key="4">
    <source>
        <dbReference type="ARBA" id="ARBA00022679"/>
    </source>
</evidence>
<evidence type="ECO:0000256" key="9">
    <source>
        <dbReference type="ARBA" id="ARBA00022842"/>
    </source>
</evidence>
<dbReference type="PRINTS" id="PR01243">
    <property type="entry name" value="NUCDPKINASE"/>
</dbReference>
<dbReference type="InterPro" id="IPR036850">
    <property type="entry name" value="NDK-like_dom_sf"/>
</dbReference>
<dbReference type="GO" id="GO:0006183">
    <property type="term" value="P:GTP biosynthetic process"/>
    <property type="evidence" value="ECO:0007669"/>
    <property type="project" value="InterPro"/>
</dbReference>
<proteinExistence type="inferred from homology"/>
<organism evidence="15 16">
    <name type="scientific">Synchytrium endobioticum</name>
    <dbReference type="NCBI Taxonomy" id="286115"/>
    <lineage>
        <taxon>Eukaryota</taxon>
        <taxon>Fungi</taxon>
        <taxon>Fungi incertae sedis</taxon>
        <taxon>Chytridiomycota</taxon>
        <taxon>Chytridiomycota incertae sedis</taxon>
        <taxon>Chytridiomycetes</taxon>
        <taxon>Synchytriales</taxon>
        <taxon>Synchytriaceae</taxon>
        <taxon>Synchytrium</taxon>
    </lineage>
</organism>
<evidence type="ECO:0000256" key="6">
    <source>
        <dbReference type="ARBA" id="ARBA00022741"/>
    </source>
</evidence>
<evidence type="ECO:0000313" key="16">
    <source>
        <dbReference type="Proteomes" id="UP000317494"/>
    </source>
</evidence>
<dbReference type="GO" id="GO:0046872">
    <property type="term" value="F:metal ion binding"/>
    <property type="evidence" value="ECO:0007669"/>
    <property type="project" value="UniProtKB-KW"/>
</dbReference>
<dbReference type="SUPFAM" id="SSF54919">
    <property type="entry name" value="Nucleoside diphosphate kinase, NDK"/>
    <property type="match status" value="1"/>
</dbReference>
<evidence type="ECO:0000313" key="15">
    <source>
        <dbReference type="EMBL" id="TPX54525.1"/>
    </source>
</evidence>
<dbReference type="AlphaFoldDB" id="A0A507DTH5"/>
<dbReference type="STRING" id="286115.A0A507DTH5"/>
<dbReference type="InterPro" id="IPR034907">
    <property type="entry name" value="NDK-like_dom"/>
</dbReference>
<comment type="similarity">
    <text evidence="1 11 12">Belongs to the NDK family.</text>
</comment>
<keyword evidence="9" id="KW-0460">Magnesium</keyword>
<dbReference type="Gene3D" id="3.30.70.141">
    <property type="entry name" value="Nucleoside diphosphate kinase-like domain"/>
    <property type="match status" value="1"/>
</dbReference>
<dbReference type="VEuPathDB" id="FungiDB:SeMB42_g00217"/>
<evidence type="ECO:0000256" key="1">
    <source>
        <dbReference type="ARBA" id="ARBA00008142"/>
    </source>
</evidence>
<evidence type="ECO:0000256" key="13">
    <source>
        <dbReference type="RuleBase" id="RU004013"/>
    </source>
</evidence>
<evidence type="ECO:0000256" key="11">
    <source>
        <dbReference type="PROSITE-ProRule" id="PRU00706"/>
    </source>
</evidence>
<feature type="binding site" evidence="11">
    <location>
        <position position="122"/>
    </location>
    <ligand>
        <name>ATP</name>
        <dbReference type="ChEBI" id="CHEBI:30616"/>
    </ligand>
</feature>
<keyword evidence="5" id="KW-0479">Metal-binding</keyword>
<dbReference type="SMART" id="SM00562">
    <property type="entry name" value="NDK"/>
    <property type="match status" value="1"/>
</dbReference>
<dbReference type="PANTHER" id="PTHR46161">
    <property type="entry name" value="NUCLEOSIDE DIPHOSPHATE KINASE"/>
    <property type="match status" value="1"/>
</dbReference>
<protein>
    <recommendedName>
        <fullName evidence="2 13">Nucleoside diphosphate kinase</fullName>
        <ecNumber evidence="13">2.7.4.6</ecNumber>
    </recommendedName>
</protein>
<evidence type="ECO:0000256" key="7">
    <source>
        <dbReference type="ARBA" id="ARBA00022777"/>
    </source>
</evidence>
<keyword evidence="8 13" id="KW-0067">ATP-binding</keyword>
<evidence type="ECO:0000256" key="12">
    <source>
        <dbReference type="RuleBase" id="RU004011"/>
    </source>
</evidence>
<evidence type="ECO:0000256" key="10">
    <source>
        <dbReference type="ARBA" id="ARBA00023080"/>
    </source>
</evidence>
<evidence type="ECO:0000259" key="14">
    <source>
        <dbReference type="SMART" id="SM00562"/>
    </source>
</evidence>
<reference evidence="15 16" key="1">
    <citation type="journal article" date="2019" name="Sci. Rep.">
        <title>Comparative genomics of chytrid fungi reveal insights into the obligate biotrophic and pathogenic lifestyle of Synchytrium endobioticum.</title>
        <authorList>
            <person name="van de Vossenberg B.T.L.H."/>
            <person name="Warris S."/>
            <person name="Nguyen H.D.T."/>
            <person name="van Gent-Pelzer M.P.E."/>
            <person name="Joly D.L."/>
            <person name="van de Geest H.C."/>
            <person name="Bonants P.J.M."/>
            <person name="Smith D.S."/>
            <person name="Levesque C.A."/>
            <person name="van der Lee T.A.J."/>
        </authorList>
    </citation>
    <scope>NUCLEOTIDE SEQUENCE [LARGE SCALE GENOMIC DNA]</scope>
    <source>
        <strain evidence="15 16">MB42</strain>
    </source>
</reference>
<dbReference type="PROSITE" id="PS51374">
    <property type="entry name" value="NDPK_LIKE"/>
    <property type="match status" value="1"/>
</dbReference>
<evidence type="ECO:0000256" key="3">
    <source>
        <dbReference type="ARBA" id="ARBA00022490"/>
    </source>
</evidence>
<accession>A0A507DTH5</accession>
<keyword evidence="7 13" id="KW-0418">Kinase</keyword>
<dbReference type="GO" id="GO:0006241">
    <property type="term" value="P:CTP biosynthetic process"/>
    <property type="evidence" value="ECO:0007669"/>
    <property type="project" value="InterPro"/>
</dbReference>
<feature type="active site" description="Pros-phosphohistidine intermediate" evidence="11">
    <location>
        <position position="125"/>
    </location>
</feature>
<feature type="binding site" evidence="11">
    <location>
        <position position="112"/>
    </location>
    <ligand>
        <name>ATP</name>
        <dbReference type="ChEBI" id="CHEBI:30616"/>
    </ligand>
</feature>
<evidence type="ECO:0000256" key="5">
    <source>
        <dbReference type="ARBA" id="ARBA00022723"/>
    </source>
</evidence>
<feature type="domain" description="Nucleoside diphosphate kinase-like" evidence="14">
    <location>
        <begin position="4"/>
        <end position="144"/>
    </location>
</feature>
<dbReference type="InterPro" id="IPR001564">
    <property type="entry name" value="Nucleoside_diP_kinase"/>
</dbReference>
<name>A0A507DTH5_9FUNG</name>
<evidence type="ECO:0000256" key="2">
    <source>
        <dbReference type="ARBA" id="ARBA00017632"/>
    </source>
</evidence>
<comment type="catalytic activity">
    <reaction evidence="13">
        <text>a 2'-deoxyribonucleoside 5'-diphosphate + ATP = a 2'-deoxyribonucleoside 5'-triphosphate + ADP</text>
        <dbReference type="Rhea" id="RHEA:44640"/>
        <dbReference type="ChEBI" id="CHEBI:30616"/>
        <dbReference type="ChEBI" id="CHEBI:61560"/>
        <dbReference type="ChEBI" id="CHEBI:73316"/>
        <dbReference type="ChEBI" id="CHEBI:456216"/>
        <dbReference type="EC" id="2.7.4.6"/>
    </reaction>
</comment>
<dbReference type="EMBL" id="QEAN01000004">
    <property type="protein sequence ID" value="TPX54525.1"/>
    <property type="molecule type" value="Genomic_DNA"/>
</dbReference>
<dbReference type="InterPro" id="IPR023005">
    <property type="entry name" value="Nucleoside_diP_kinase_AS"/>
</dbReference>
<keyword evidence="16" id="KW-1185">Reference proteome</keyword>
<dbReference type="GO" id="GO:0004550">
    <property type="term" value="F:nucleoside diphosphate kinase activity"/>
    <property type="evidence" value="ECO:0007669"/>
    <property type="project" value="UniProtKB-EC"/>
</dbReference>
<dbReference type="GO" id="GO:0006228">
    <property type="term" value="P:UTP biosynthetic process"/>
    <property type="evidence" value="ECO:0007669"/>
    <property type="project" value="InterPro"/>
</dbReference>
<dbReference type="PROSITE" id="PS00469">
    <property type="entry name" value="NDPK"/>
    <property type="match status" value="1"/>
</dbReference>
<keyword evidence="3" id="KW-0963">Cytoplasm</keyword>
<dbReference type="GO" id="GO:0005524">
    <property type="term" value="F:ATP binding"/>
    <property type="evidence" value="ECO:0007669"/>
    <property type="project" value="UniProtKB-KW"/>
</dbReference>
<feature type="binding site" evidence="11">
    <location>
        <position position="92"/>
    </location>
    <ligand>
        <name>ATP</name>
        <dbReference type="ChEBI" id="CHEBI:30616"/>
    </ligand>
</feature>
<feature type="binding site" evidence="11">
    <location>
        <position position="98"/>
    </location>
    <ligand>
        <name>ATP</name>
        <dbReference type="ChEBI" id="CHEBI:30616"/>
    </ligand>
</feature>
<comment type="caution">
    <text evidence="15">The sequence shown here is derived from an EMBL/GenBank/DDBJ whole genome shotgun (WGS) entry which is preliminary data.</text>
</comment>
<keyword evidence="10" id="KW-0546">Nucleotide metabolism</keyword>
<dbReference type="EC" id="2.7.4.6" evidence="13"/>